<comment type="similarity">
    <text evidence="1">Belongs to the CdaR family.</text>
</comment>
<gene>
    <name evidence="5" type="ORF">KL86DES1_21118</name>
</gene>
<evidence type="ECO:0000259" key="2">
    <source>
        <dbReference type="Pfam" id="PF05651"/>
    </source>
</evidence>
<dbReference type="Gene3D" id="1.10.10.2840">
    <property type="entry name" value="PucR C-terminal helix-turn-helix domain"/>
    <property type="match status" value="1"/>
</dbReference>
<evidence type="ECO:0000259" key="4">
    <source>
        <dbReference type="Pfam" id="PF17853"/>
    </source>
</evidence>
<dbReference type="InterPro" id="IPR051448">
    <property type="entry name" value="CdaR-like_regulators"/>
</dbReference>
<organism evidence="5">
    <name type="scientific">uncultured Desulfovibrio sp</name>
    <dbReference type="NCBI Taxonomy" id="167968"/>
    <lineage>
        <taxon>Bacteria</taxon>
        <taxon>Pseudomonadati</taxon>
        <taxon>Thermodesulfobacteriota</taxon>
        <taxon>Desulfovibrionia</taxon>
        <taxon>Desulfovibrionales</taxon>
        <taxon>Desulfovibrionaceae</taxon>
        <taxon>Desulfovibrio</taxon>
        <taxon>environmental samples</taxon>
    </lineage>
</organism>
<evidence type="ECO:0000256" key="1">
    <source>
        <dbReference type="ARBA" id="ARBA00006754"/>
    </source>
</evidence>
<dbReference type="EMBL" id="FMJC01000002">
    <property type="protein sequence ID" value="SCM73192.1"/>
    <property type="molecule type" value="Genomic_DNA"/>
</dbReference>
<dbReference type="Pfam" id="PF13556">
    <property type="entry name" value="HTH_30"/>
    <property type="match status" value="1"/>
</dbReference>
<accession>A0A212L6J1</accession>
<dbReference type="InterPro" id="IPR041522">
    <property type="entry name" value="CdaR_GGDEF"/>
</dbReference>
<dbReference type="InterPro" id="IPR025736">
    <property type="entry name" value="PucR_C-HTH_dom"/>
</dbReference>
<feature type="domain" description="Putative sugar diacid recognition" evidence="2">
    <location>
        <begin position="14"/>
        <end position="142"/>
    </location>
</feature>
<dbReference type="InterPro" id="IPR042070">
    <property type="entry name" value="PucR_C-HTH_sf"/>
</dbReference>
<dbReference type="Pfam" id="PF05651">
    <property type="entry name" value="Diacid_rec"/>
    <property type="match status" value="1"/>
</dbReference>
<reference evidence="5" key="1">
    <citation type="submission" date="2016-08" db="EMBL/GenBank/DDBJ databases">
        <authorList>
            <person name="Seilhamer J.J."/>
        </authorList>
    </citation>
    <scope>NUCLEOTIDE SEQUENCE</scope>
    <source>
        <strain evidence="5">86-1</strain>
    </source>
</reference>
<evidence type="ECO:0000313" key="5">
    <source>
        <dbReference type="EMBL" id="SCM73192.1"/>
    </source>
</evidence>
<protein>
    <submittedName>
        <fullName evidence="5">Putative Transcriptional regulator CdaR</fullName>
    </submittedName>
</protein>
<proteinExistence type="inferred from homology"/>
<dbReference type="PANTHER" id="PTHR33744:SF15">
    <property type="entry name" value="CARBOHYDRATE DIACID REGULATOR"/>
    <property type="match status" value="1"/>
</dbReference>
<sequence>MKQTSSTCGQLNISRENALELVRQLSDVLQNNVNLMDAEGVIIASTNPQRIGQLHGGAKYLLEHDIEMLTIEQDGQFINSQKGINLPITKNGKNVGVIGVTGESKEMVRYAHVIWKMMEILLRENDIAEQARIQEHIRNRYIGRLMSSPHNISSPEFIREGASIGINLAQYRRVLACALLVPLSGEAHPQAGHDDLIEKAMEMLSRQWQSALMARVGQSFIFLMPSMRNSELLAVAEEMQGLVQKRFDLSLVVGIDGTETTAAKLEARACGCDKKLSAASSSLYESYRQASRALDAALRSEGHGIVLYSDMDIGLFVHSVDDAIKKEYADLIFSNIAEEKIQEYSMIIDQYFINDRSIEKIAQKLFMHKNTLQYKIKNMQKETGYDLRTAHGGVVLYFAMLFHSLRTGRNPRLPSKSAPDDFKSCF</sequence>
<dbReference type="Pfam" id="PF17853">
    <property type="entry name" value="GGDEF_2"/>
    <property type="match status" value="1"/>
</dbReference>
<name>A0A212L6J1_9BACT</name>
<evidence type="ECO:0000259" key="3">
    <source>
        <dbReference type="Pfam" id="PF13556"/>
    </source>
</evidence>
<dbReference type="AlphaFoldDB" id="A0A212L6J1"/>
<feature type="domain" description="PucR C-terminal helix-turn-helix" evidence="3">
    <location>
        <begin position="349"/>
        <end position="401"/>
    </location>
</feature>
<dbReference type="PANTHER" id="PTHR33744">
    <property type="entry name" value="CARBOHYDRATE DIACID REGULATOR"/>
    <property type="match status" value="1"/>
</dbReference>
<feature type="domain" description="CdaR GGDEF-like" evidence="4">
    <location>
        <begin position="153"/>
        <end position="255"/>
    </location>
</feature>
<dbReference type="InterPro" id="IPR008599">
    <property type="entry name" value="Diacid_rec"/>
</dbReference>
<dbReference type="RefSeq" id="WP_179980560.1">
    <property type="nucleotide sequence ID" value="NZ_LT608333.1"/>
</dbReference>